<evidence type="ECO:0000256" key="3">
    <source>
        <dbReference type="ARBA" id="ARBA00022598"/>
    </source>
</evidence>
<evidence type="ECO:0000256" key="6">
    <source>
        <dbReference type="ARBA" id="ARBA00022833"/>
    </source>
</evidence>
<dbReference type="UniPathway" id="UPA00335"/>
<accession>A0A086AQV3</accession>
<dbReference type="InterPro" id="IPR017968">
    <property type="entry name" value="Acylphosphatase_CS"/>
</dbReference>
<dbReference type="Pfam" id="PF17788">
    <property type="entry name" value="HypF_C"/>
    <property type="match status" value="1"/>
</dbReference>
<protein>
    <recommendedName>
        <fullName evidence="8">Carbamoyltransferase</fullName>
        <ecNumber evidence="8">6.2.-.-</ecNumber>
    </recommendedName>
</protein>
<comment type="similarity">
    <text evidence="2 8">Belongs to the carbamoyltransferase HypF family.</text>
</comment>
<comment type="caution">
    <text evidence="12">The sequence shown here is derived from an EMBL/GenBank/DDBJ whole genome shotgun (WGS) entry which is preliminary data.</text>
</comment>
<evidence type="ECO:0000256" key="7">
    <source>
        <dbReference type="ARBA" id="ARBA00048220"/>
    </source>
</evidence>
<dbReference type="InterPro" id="IPR006070">
    <property type="entry name" value="Sua5-like_dom"/>
</dbReference>
<dbReference type="InterPro" id="IPR041440">
    <property type="entry name" value="HypF_C"/>
</dbReference>
<evidence type="ECO:0000259" key="10">
    <source>
        <dbReference type="PROSITE" id="PS51160"/>
    </source>
</evidence>
<dbReference type="PANTHER" id="PTHR42959">
    <property type="entry name" value="CARBAMOYLTRANSFERASE"/>
    <property type="match status" value="1"/>
</dbReference>
<dbReference type="Pfam" id="PF01300">
    <property type="entry name" value="Sua5_yciO_yrdC"/>
    <property type="match status" value="1"/>
</dbReference>
<dbReference type="Gene3D" id="3.30.420.40">
    <property type="match status" value="1"/>
</dbReference>
<dbReference type="InterPro" id="IPR004421">
    <property type="entry name" value="Carbamoyltransferase_HypF"/>
</dbReference>
<comment type="catalytic activity">
    <reaction evidence="7">
        <text>C-terminal L-cysteinyl-[HypE protein] + carbamoyl phosphate + ATP + H2O = C-terminal S-carboxamide-L-cysteinyl-[HypE protein] + AMP + phosphate + diphosphate + H(+)</text>
        <dbReference type="Rhea" id="RHEA:55636"/>
        <dbReference type="Rhea" id="RHEA-COMP:14247"/>
        <dbReference type="Rhea" id="RHEA-COMP:14392"/>
        <dbReference type="ChEBI" id="CHEBI:15377"/>
        <dbReference type="ChEBI" id="CHEBI:15378"/>
        <dbReference type="ChEBI" id="CHEBI:30616"/>
        <dbReference type="ChEBI" id="CHEBI:33019"/>
        <dbReference type="ChEBI" id="CHEBI:43474"/>
        <dbReference type="ChEBI" id="CHEBI:58228"/>
        <dbReference type="ChEBI" id="CHEBI:76913"/>
        <dbReference type="ChEBI" id="CHEBI:139126"/>
        <dbReference type="ChEBI" id="CHEBI:456215"/>
    </reaction>
</comment>
<proteinExistence type="inferred from homology"/>
<dbReference type="PROSITE" id="PS00150">
    <property type="entry name" value="ACYLPHOSPHATASE_1"/>
    <property type="match status" value="1"/>
</dbReference>
<dbReference type="eggNOG" id="COG0068">
    <property type="taxonomic scope" value="Bacteria"/>
</dbReference>
<dbReference type="EMBL" id="MUGY01000013">
    <property type="protein sequence ID" value="OXA93597.1"/>
    <property type="molecule type" value="Genomic_DNA"/>
</dbReference>
<dbReference type="InterPro" id="IPR001792">
    <property type="entry name" value="Acylphosphatase-like_dom"/>
</dbReference>
<reference evidence="12 14" key="1">
    <citation type="submission" date="2014-07" db="EMBL/GenBank/DDBJ databases">
        <title>Genome of Flavobacterium hydatis DSM 2063.</title>
        <authorList>
            <person name="Pipes S.E."/>
            <person name="Stropko S.J."/>
            <person name="Newman J.D."/>
        </authorList>
    </citation>
    <scope>NUCLEOTIDE SEQUENCE [LARGE SCALE GENOMIC DNA]</scope>
    <source>
        <strain evidence="12 14">DSM 2063</strain>
    </source>
</reference>
<keyword evidence="15" id="KW-1185">Reference proteome</keyword>
<dbReference type="PANTHER" id="PTHR42959:SF1">
    <property type="entry name" value="CARBAMOYLTRANSFERASE HYPF"/>
    <property type="match status" value="1"/>
</dbReference>
<keyword evidence="3" id="KW-0436">Ligase</keyword>
<dbReference type="PROSITE" id="PS51160">
    <property type="entry name" value="ACYLPHOSPHATASE_3"/>
    <property type="match status" value="1"/>
</dbReference>
<evidence type="ECO:0000313" key="12">
    <source>
        <dbReference type="EMBL" id="KFF19067.1"/>
    </source>
</evidence>
<keyword evidence="5" id="KW-0863">Zinc-finger</keyword>
<dbReference type="GO" id="GO:0003998">
    <property type="term" value="F:acylphosphatase activity"/>
    <property type="evidence" value="ECO:0007669"/>
    <property type="project" value="UniProtKB-EC"/>
</dbReference>
<dbReference type="EMBL" id="JPRM01000004">
    <property type="protein sequence ID" value="KFF19067.1"/>
    <property type="molecule type" value="Genomic_DNA"/>
</dbReference>
<dbReference type="InterPro" id="IPR036046">
    <property type="entry name" value="Acylphosphatase-like_dom_sf"/>
</dbReference>
<feature type="domain" description="YrdC-like" evidence="11">
    <location>
        <begin position="203"/>
        <end position="391"/>
    </location>
</feature>
<keyword evidence="4" id="KW-0479">Metal-binding</keyword>
<keyword evidence="9" id="KW-0378">Hydrolase</keyword>
<dbReference type="Gene3D" id="3.90.870.50">
    <property type="match status" value="1"/>
</dbReference>
<dbReference type="GO" id="GO:0003725">
    <property type="term" value="F:double-stranded RNA binding"/>
    <property type="evidence" value="ECO:0007669"/>
    <property type="project" value="InterPro"/>
</dbReference>
<dbReference type="EC" id="6.2.-.-" evidence="8"/>
<keyword evidence="6" id="KW-0862">Zinc</keyword>
<evidence type="ECO:0000313" key="13">
    <source>
        <dbReference type="EMBL" id="OXA93597.1"/>
    </source>
</evidence>
<feature type="domain" description="Acylphosphatase-like" evidence="10">
    <location>
        <begin position="4"/>
        <end position="91"/>
    </location>
</feature>
<dbReference type="STRING" id="991.IW20_03705"/>
<dbReference type="Pfam" id="PF00708">
    <property type="entry name" value="Acylphosphatase"/>
    <property type="match status" value="1"/>
</dbReference>
<dbReference type="GO" id="GO:0016743">
    <property type="term" value="F:carboxyl- or carbamoyltransferase activity"/>
    <property type="evidence" value="ECO:0007669"/>
    <property type="project" value="UniProtKB-UniRule"/>
</dbReference>
<dbReference type="PROSITE" id="PS51163">
    <property type="entry name" value="YRDC"/>
    <property type="match status" value="1"/>
</dbReference>
<organism evidence="12 14">
    <name type="scientific">Flavobacterium hydatis</name>
    <name type="common">Cytophaga aquatilis</name>
    <dbReference type="NCBI Taxonomy" id="991"/>
    <lineage>
        <taxon>Bacteria</taxon>
        <taxon>Pseudomonadati</taxon>
        <taxon>Bacteroidota</taxon>
        <taxon>Flavobacteriia</taxon>
        <taxon>Flavobacteriales</taxon>
        <taxon>Flavobacteriaceae</taxon>
        <taxon>Flavobacterium</taxon>
    </lineage>
</organism>
<dbReference type="InterPro" id="IPR051060">
    <property type="entry name" value="Carbamoyltrans_HypF-like"/>
</dbReference>
<evidence type="ECO:0000259" key="11">
    <source>
        <dbReference type="PROSITE" id="PS51163"/>
    </source>
</evidence>
<dbReference type="GO" id="GO:0051604">
    <property type="term" value="P:protein maturation"/>
    <property type="evidence" value="ECO:0007669"/>
    <property type="project" value="TreeGrafter"/>
</dbReference>
<comment type="catalytic activity">
    <reaction evidence="9">
        <text>an acyl phosphate + H2O = a carboxylate + phosphate + H(+)</text>
        <dbReference type="Rhea" id="RHEA:14965"/>
        <dbReference type="ChEBI" id="CHEBI:15377"/>
        <dbReference type="ChEBI" id="CHEBI:15378"/>
        <dbReference type="ChEBI" id="CHEBI:29067"/>
        <dbReference type="ChEBI" id="CHEBI:43474"/>
        <dbReference type="ChEBI" id="CHEBI:59918"/>
        <dbReference type="EC" id="3.6.1.7"/>
    </reaction>
</comment>
<evidence type="ECO:0000256" key="9">
    <source>
        <dbReference type="PROSITE-ProRule" id="PRU00520"/>
    </source>
</evidence>
<evidence type="ECO:0000256" key="2">
    <source>
        <dbReference type="ARBA" id="ARBA00008097"/>
    </source>
</evidence>
<sequence length="757" mass="86771">MNHSFKITISGRVQGVGFRPFVYNLASKFELTGCVSNNESGVVIVVNGNKERALKLHDALKKKCPKNAEIISIKISDFLTTENFETFYIKPTEKNISVNLPLTPDFAICESCKEEITDSENKRYFYPFTTCTQCGPRYSVTKKFPFERENTSMNEFEMCQTCTEEYRNPEDIRFHSQTNSCPDCGVQISFTDKENQKISGTNLQIFRRISDELKQGKIIAVKNISGYLLICDATNPKFVEELRKRKKRLAKPFAVLFPNFSQIITHLSCNEFEEQQLKSAEAPIVILDLKSQNDLAIDKIAPRMETIGAMLPNSGILQLISFVFNKPLVATSGNIHGVPICGNEKEAIEALNPIADFFLHHNLDVQHPQDDSVVKFSERNKAKIILRRSRGFAPNFKSDFLNESNQKILCLGGDLKNTITISPNNQCYISEYIGDLSNYDTYNRFEKKVEDYLFSFNFSPEIIITDKHPNYQNHQIIKDLVRNNYKPEIIKIQHHEAHFAAILGEKKLWEQSKVLGVIWDGMGFGNENEILGGEFLQYNNRKITRVGHLEYYSWILGDKMSKNPKIAALSISGNTTFFQRFFNENELKIYTKEIELAKIKTSSMGRLFDAVAFALGFKEVISFEGEASLYLENLAQREYNKNILELEDYLKDEVINSIIPARKILFQIVDALKNNINVEIIALNFHYTLVKCIEKVAKFSRTKELAFSGGVFQNAVLIDLIIDHLQPKYKLHFHEIISPNDENISFGQLNYYLQIKK</sequence>
<dbReference type="GO" id="GO:0016874">
    <property type="term" value="F:ligase activity"/>
    <property type="evidence" value="ECO:0007669"/>
    <property type="project" value="UniProtKB-UniRule"/>
</dbReference>
<name>A0A086AQV3_FLAHY</name>
<comment type="pathway">
    <text evidence="1">Protein modification; [NiFe] hydrogenase maturation.</text>
</comment>
<dbReference type="OrthoDB" id="9808093at2"/>
<dbReference type="Pfam" id="PF07503">
    <property type="entry name" value="zf-HYPF"/>
    <property type="match status" value="2"/>
</dbReference>
<dbReference type="Pfam" id="PF22521">
    <property type="entry name" value="HypF_C_2"/>
    <property type="match status" value="1"/>
</dbReference>
<dbReference type="Gene3D" id="3.30.110.120">
    <property type="match status" value="1"/>
</dbReference>
<evidence type="ECO:0000313" key="15">
    <source>
        <dbReference type="Proteomes" id="UP000198424"/>
    </source>
</evidence>
<dbReference type="InterPro" id="IPR055128">
    <property type="entry name" value="HypF_C_2"/>
</dbReference>
<evidence type="ECO:0000256" key="5">
    <source>
        <dbReference type="ARBA" id="ARBA00022771"/>
    </source>
</evidence>
<dbReference type="GO" id="GO:0008270">
    <property type="term" value="F:zinc ion binding"/>
    <property type="evidence" value="ECO:0007669"/>
    <property type="project" value="UniProtKB-KW"/>
</dbReference>
<evidence type="ECO:0000313" key="14">
    <source>
        <dbReference type="Proteomes" id="UP000028712"/>
    </source>
</evidence>
<gene>
    <name evidence="13" type="ORF">B0A62_12650</name>
    <name evidence="12" type="ORF">IW20_03705</name>
</gene>
<dbReference type="Gene3D" id="3.30.420.360">
    <property type="match status" value="1"/>
</dbReference>
<dbReference type="SUPFAM" id="SSF55821">
    <property type="entry name" value="YrdC/RibB"/>
    <property type="match status" value="1"/>
</dbReference>
<dbReference type="InterPro" id="IPR017945">
    <property type="entry name" value="DHBP_synth_RibB-like_a/b_dom"/>
</dbReference>
<dbReference type="Proteomes" id="UP000028712">
    <property type="component" value="Unassembled WGS sequence"/>
</dbReference>
<dbReference type="PIRSF" id="PIRSF006256">
    <property type="entry name" value="CMPcnvr_hdrg_mat"/>
    <property type="match status" value="1"/>
</dbReference>
<dbReference type="SUPFAM" id="SSF54975">
    <property type="entry name" value="Acylphosphatase/BLUF domain-like"/>
    <property type="match status" value="1"/>
</dbReference>
<feature type="active site" evidence="9">
    <location>
        <position position="37"/>
    </location>
</feature>
<dbReference type="NCBIfam" id="TIGR00143">
    <property type="entry name" value="hypF"/>
    <property type="match status" value="1"/>
</dbReference>
<evidence type="ECO:0000256" key="1">
    <source>
        <dbReference type="ARBA" id="ARBA00004711"/>
    </source>
</evidence>
<feature type="active site" evidence="9">
    <location>
        <position position="19"/>
    </location>
</feature>
<dbReference type="AlphaFoldDB" id="A0A086AQV3"/>
<dbReference type="RefSeq" id="WP_035618953.1">
    <property type="nucleotide sequence ID" value="NZ_JBEWQG010000002.1"/>
</dbReference>
<evidence type="ECO:0000256" key="8">
    <source>
        <dbReference type="PIRNR" id="PIRNR006256"/>
    </source>
</evidence>
<dbReference type="Proteomes" id="UP000198424">
    <property type="component" value="Unassembled WGS sequence"/>
</dbReference>
<reference evidence="13 15" key="2">
    <citation type="submission" date="2016-11" db="EMBL/GenBank/DDBJ databases">
        <title>Whole genomes of Flavobacteriaceae.</title>
        <authorList>
            <person name="Stine C."/>
            <person name="Li C."/>
            <person name="Tadesse D."/>
        </authorList>
    </citation>
    <scope>NUCLEOTIDE SEQUENCE [LARGE SCALE GENOMIC DNA]</scope>
    <source>
        <strain evidence="13 15">ATCC 29551</strain>
    </source>
</reference>
<evidence type="ECO:0000256" key="4">
    <source>
        <dbReference type="ARBA" id="ARBA00022723"/>
    </source>
</evidence>
<dbReference type="InterPro" id="IPR011125">
    <property type="entry name" value="Znf_HypF"/>
</dbReference>